<dbReference type="EMBL" id="CP002480">
    <property type="protein sequence ID" value="ADW69504.1"/>
    <property type="molecule type" value="Genomic_DNA"/>
</dbReference>
<evidence type="ECO:0000313" key="2">
    <source>
        <dbReference type="EMBL" id="ADW69504.1"/>
    </source>
</evidence>
<dbReference type="KEGG" id="acm:AciX9_2471"/>
<dbReference type="HOGENOM" id="CLU_816190_0_0_0"/>
<name>E8X5F7_GRATM</name>
<keyword evidence="3" id="KW-1185">Reference proteome</keyword>
<dbReference type="PROSITE" id="PS51257">
    <property type="entry name" value="PROKAR_LIPOPROTEIN"/>
    <property type="match status" value="1"/>
</dbReference>
<dbReference type="RefSeq" id="WP_013580820.1">
    <property type="nucleotide sequence ID" value="NC_015064.1"/>
</dbReference>
<feature type="signal peptide" evidence="1">
    <location>
        <begin position="1"/>
        <end position="19"/>
    </location>
</feature>
<sequence length="329" mass="34921">MKRFAVGLGMVLSAGMAMGQSCVSQSQMKVEEKDALKLAAYTLALGVQANDDAGVKAQTVAEYAKDFAGVAGVMSDASPKLKGGKAAVEQVYVLDASQMKATGDAQFYCTLNGSTAEADFTIPQLPVGRYGFAMVRFDGAEPWRVSFLLRQEAGKWLLAGIYPKPLSAGGHEGLWYWQQAREFSAKKQPWVAWLYDQEAEVLLQPAPFVSSTHLEKLAGELASAAPPEVKGGVSDAAKLVVKGADGVEYRFTSLGTDNSLGKEKIDVAAHLKVDALGDAAAARKRNLDAMAALVTAHPELKGAFHGVWIFADAPGQTAYATEAAMAEIK</sequence>
<dbReference type="eggNOG" id="ENOG502Z8QW">
    <property type="taxonomic scope" value="Bacteria"/>
</dbReference>
<proteinExistence type="predicted"/>
<dbReference type="Proteomes" id="UP000000343">
    <property type="component" value="Chromosome"/>
</dbReference>
<dbReference type="OrthoDB" id="114681at2"/>
<evidence type="ECO:0000313" key="3">
    <source>
        <dbReference type="Proteomes" id="UP000000343"/>
    </source>
</evidence>
<organism evidence="3">
    <name type="scientific">Granulicella tundricola (strain ATCC BAA-1859 / DSM 23138 / MP5ACTX9)</name>
    <dbReference type="NCBI Taxonomy" id="1198114"/>
    <lineage>
        <taxon>Bacteria</taxon>
        <taxon>Pseudomonadati</taxon>
        <taxon>Acidobacteriota</taxon>
        <taxon>Terriglobia</taxon>
        <taxon>Terriglobales</taxon>
        <taxon>Acidobacteriaceae</taxon>
        <taxon>Granulicella</taxon>
    </lineage>
</organism>
<feature type="chain" id="PRO_5003230727" description="DUF4440 domain-containing protein" evidence="1">
    <location>
        <begin position="20"/>
        <end position="329"/>
    </location>
</feature>
<reference evidence="3" key="1">
    <citation type="submission" date="2011-01" db="EMBL/GenBank/DDBJ databases">
        <title>Complete sequence of chromosome of Acidobacterium sp. MP5ACTX9.</title>
        <authorList>
            <consortium name="US DOE Joint Genome Institute"/>
            <person name="Lucas S."/>
            <person name="Copeland A."/>
            <person name="Lapidus A."/>
            <person name="Cheng J.-F."/>
            <person name="Goodwin L."/>
            <person name="Pitluck S."/>
            <person name="Teshima H."/>
            <person name="Detter J.C."/>
            <person name="Han C."/>
            <person name="Tapia R."/>
            <person name="Land M."/>
            <person name="Hauser L."/>
            <person name="Kyrpides N."/>
            <person name="Ivanova N."/>
            <person name="Ovchinnikova G."/>
            <person name="Pagani I."/>
            <person name="Rawat S.R."/>
            <person name="Mannisto M."/>
            <person name="Haggblom M.M."/>
            <person name="Woyke T."/>
        </authorList>
    </citation>
    <scope>NUCLEOTIDE SEQUENCE [LARGE SCALE GENOMIC DNA]</scope>
    <source>
        <strain evidence="3">MP5ACTX9</strain>
    </source>
</reference>
<accession>E8X5F7</accession>
<dbReference type="PaxDb" id="1198114-AciX9_2471"/>
<keyword evidence="1" id="KW-0732">Signal</keyword>
<gene>
    <name evidence="2" type="ordered locus">AciX9_2471</name>
</gene>
<dbReference type="STRING" id="1198114.AciX9_2471"/>
<evidence type="ECO:0000256" key="1">
    <source>
        <dbReference type="SAM" id="SignalP"/>
    </source>
</evidence>
<evidence type="ECO:0008006" key="4">
    <source>
        <dbReference type="Google" id="ProtNLM"/>
    </source>
</evidence>
<dbReference type="AlphaFoldDB" id="E8X5F7"/>
<protein>
    <recommendedName>
        <fullName evidence="4">DUF4440 domain-containing protein</fullName>
    </recommendedName>
</protein>